<protein>
    <recommendedName>
        <fullName evidence="1">DUF8196 domain-containing protein</fullName>
    </recommendedName>
</protein>
<dbReference type="AlphaFoldDB" id="A0A0S4NB96"/>
<accession>A0A0S4NB96</accession>
<feature type="domain" description="DUF8196" evidence="1">
    <location>
        <begin position="45"/>
        <end position="159"/>
    </location>
</feature>
<dbReference type="InterPro" id="IPR058509">
    <property type="entry name" value="DUF8196"/>
</dbReference>
<gene>
    <name evidence="2" type="ORF">JGI1_02119</name>
</gene>
<name>A0A0S4NB96_9BACT</name>
<dbReference type="STRING" id="1643428.GCA_001442855_02075"/>
<evidence type="ECO:0000259" key="1">
    <source>
        <dbReference type="Pfam" id="PF26618"/>
    </source>
</evidence>
<evidence type="ECO:0000313" key="3">
    <source>
        <dbReference type="Proteomes" id="UP000320623"/>
    </source>
</evidence>
<keyword evidence="3" id="KW-1185">Reference proteome</keyword>
<dbReference type="Pfam" id="PF26618">
    <property type="entry name" value="DUF8196"/>
    <property type="match status" value="1"/>
</dbReference>
<dbReference type="Proteomes" id="UP000320623">
    <property type="component" value="Unassembled WGS sequence"/>
</dbReference>
<reference evidence="3" key="1">
    <citation type="submission" date="2015-11" db="EMBL/GenBank/DDBJ databases">
        <authorList>
            <person name="Varghese N."/>
        </authorList>
    </citation>
    <scope>NUCLEOTIDE SEQUENCE [LARGE SCALE GENOMIC DNA]</scope>
</reference>
<sequence length="162" mass="18928">DRLNRLTEKVDRLAEAQLKTEQSLIKVRMDLAGLSRSFSYAFENEAFRHLPRFLKEKYGIEVVERLIRKEVRGKEINLLGMAKKDGQDIIIVGEVKMRLESKKYKEEFESDVFDELEEKVEAVRSEYGDIEVVKVLVTHFASESFLKLAREKGVIVVQSFEW</sequence>
<proteinExistence type="predicted"/>
<evidence type="ECO:0000313" key="2">
    <source>
        <dbReference type="EMBL" id="CUU08583.1"/>
    </source>
</evidence>
<organism evidence="2 3">
    <name type="scientific">Candidatus Thermokryptus mobilis</name>
    <dbReference type="NCBI Taxonomy" id="1643428"/>
    <lineage>
        <taxon>Bacteria</taxon>
        <taxon>Pseudomonadati</taxon>
        <taxon>Candidatus Kryptoniota</taxon>
        <taxon>Candidatus Thermokryptus</taxon>
    </lineage>
</organism>
<feature type="non-terminal residue" evidence="2">
    <location>
        <position position="1"/>
    </location>
</feature>
<dbReference type="EMBL" id="FAOO01000023">
    <property type="protein sequence ID" value="CUU08583.1"/>
    <property type="molecule type" value="Genomic_DNA"/>
</dbReference>